<feature type="domain" description="Thioredoxin-like fold" evidence="3">
    <location>
        <begin position="20"/>
        <end position="122"/>
    </location>
</feature>
<dbReference type="EMBL" id="KV878582">
    <property type="protein sequence ID" value="OJJ63933.1"/>
    <property type="molecule type" value="Genomic_DNA"/>
</dbReference>
<dbReference type="SUPFAM" id="SSF52833">
    <property type="entry name" value="Thioredoxin-like"/>
    <property type="match status" value="1"/>
</dbReference>
<name>A0A1L9TXC5_9EURO</name>
<dbReference type="VEuPathDB" id="FungiDB:ASPSYDRAFT_139553"/>
<dbReference type="InterPro" id="IPR036249">
    <property type="entry name" value="Thioredoxin-like_sf"/>
</dbReference>
<feature type="transmembrane region" description="Helical" evidence="2">
    <location>
        <begin position="218"/>
        <end position="235"/>
    </location>
</feature>
<dbReference type="InterPro" id="IPR050931">
    <property type="entry name" value="Mito_Protein_Transport_Metaxin"/>
</dbReference>
<dbReference type="PANTHER" id="PTHR12289:SF41">
    <property type="entry name" value="FAILED AXON CONNECTIONS-RELATED"/>
    <property type="match status" value="1"/>
</dbReference>
<evidence type="ECO:0000313" key="4">
    <source>
        <dbReference type="EMBL" id="OJJ63933.1"/>
    </source>
</evidence>
<comment type="similarity">
    <text evidence="1">Belongs to the FAX family.</text>
</comment>
<keyword evidence="5" id="KW-1185">Reference proteome</keyword>
<protein>
    <recommendedName>
        <fullName evidence="3">Thioredoxin-like fold domain-containing protein</fullName>
    </recommendedName>
</protein>
<dbReference type="SFLD" id="SFLDG01180">
    <property type="entry name" value="SUF1"/>
    <property type="match status" value="1"/>
</dbReference>
<dbReference type="SFLD" id="SFLDG01200">
    <property type="entry name" value="SUF1.1"/>
    <property type="match status" value="1"/>
</dbReference>
<proteinExistence type="inferred from homology"/>
<evidence type="ECO:0000256" key="1">
    <source>
        <dbReference type="ARBA" id="ARBA00006475"/>
    </source>
</evidence>
<keyword evidence="2" id="KW-0472">Membrane</keyword>
<dbReference type="SFLD" id="SFLDS00019">
    <property type="entry name" value="Glutathione_Transferase_(cytos"/>
    <property type="match status" value="1"/>
</dbReference>
<evidence type="ECO:0000313" key="5">
    <source>
        <dbReference type="Proteomes" id="UP000184356"/>
    </source>
</evidence>
<dbReference type="InterPro" id="IPR026928">
    <property type="entry name" value="FAX/IsoI-like"/>
</dbReference>
<evidence type="ECO:0000259" key="3">
    <source>
        <dbReference type="Pfam" id="PF17172"/>
    </source>
</evidence>
<dbReference type="RefSeq" id="XP_040707739.1">
    <property type="nucleotide sequence ID" value="XM_040840962.1"/>
</dbReference>
<accession>A0A1L9TXC5</accession>
<dbReference type="GeneID" id="63757035"/>
<dbReference type="STRING" id="1036612.A0A1L9TXC5"/>
<dbReference type="PANTHER" id="PTHR12289">
    <property type="entry name" value="METAXIN RELATED"/>
    <property type="match status" value="1"/>
</dbReference>
<dbReference type="OrthoDB" id="5809458at2759"/>
<keyword evidence="2" id="KW-0812">Transmembrane</keyword>
<dbReference type="AlphaFoldDB" id="A0A1L9TXC5"/>
<dbReference type="InterPro" id="IPR040079">
    <property type="entry name" value="Glutathione_S-Trfase"/>
</dbReference>
<organism evidence="4 5">
    <name type="scientific">Aspergillus sydowii CBS 593.65</name>
    <dbReference type="NCBI Taxonomy" id="1036612"/>
    <lineage>
        <taxon>Eukaryota</taxon>
        <taxon>Fungi</taxon>
        <taxon>Dikarya</taxon>
        <taxon>Ascomycota</taxon>
        <taxon>Pezizomycotina</taxon>
        <taxon>Eurotiomycetes</taxon>
        <taxon>Eurotiomycetidae</taxon>
        <taxon>Eurotiales</taxon>
        <taxon>Aspergillaceae</taxon>
        <taxon>Aspergillus</taxon>
        <taxon>Aspergillus subgen. Nidulantes</taxon>
    </lineage>
</organism>
<dbReference type="Proteomes" id="UP000184356">
    <property type="component" value="Unassembled WGS sequence"/>
</dbReference>
<keyword evidence="2" id="KW-1133">Transmembrane helix</keyword>
<dbReference type="GO" id="GO:0005737">
    <property type="term" value="C:cytoplasm"/>
    <property type="evidence" value="ECO:0007669"/>
    <property type="project" value="TreeGrafter"/>
</dbReference>
<gene>
    <name evidence="4" type="ORF">ASPSYDRAFT_139553</name>
</gene>
<dbReference type="InterPro" id="IPR012336">
    <property type="entry name" value="Thioredoxin-like_fold"/>
</dbReference>
<sequence>MSNITIYRGWLEPGRYVWSPFVTKVEARLRFANIAYKTAVGSPKTAPKGKIPHIDIADGNEAETTTSIGDSTLIIKHLAERQILPDLNGDLAPELKANDLAIRALLEDKAYFYNTRERWTENYYTMRDYALGAVPYFVRVVVGMLIHRTTVQTLYGQGTGRYSADETQEFRVEAWNAVNDLLVASRAKKTQRQGQQGEADQPFWVLGGEEPTEADTTVFGFVISALILIFGVFGGPKTRELVMGFPVVREYARGIHDVYFPDYERWDE</sequence>
<evidence type="ECO:0000256" key="2">
    <source>
        <dbReference type="SAM" id="Phobius"/>
    </source>
</evidence>
<reference evidence="5" key="1">
    <citation type="journal article" date="2017" name="Genome Biol.">
        <title>Comparative genomics reveals high biological diversity and specific adaptations in the industrially and medically important fungal genus Aspergillus.</title>
        <authorList>
            <person name="de Vries R.P."/>
            <person name="Riley R."/>
            <person name="Wiebenga A."/>
            <person name="Aguilar-Osorio G."/>
            <person name="Amillis S."/>
            <person name="Uchima C.A."/>
            <person name="Anderluh G."/>
            <person name="Asadollahi M."/>
            <person name="Askin M."/>
            <person name="Barry K."/>
            <person name="Battaglia E."/>
            <person name="Bayram O."/>
            <person name="Benocci T."/>
            <person name="Braus-Stromeyer S.A."/>
            <person name="Caldana C."/>
            <person name="Canovas D."/>
            <person name="Cerqueira G.C."/>
            <person name="Chen F."/>
            <person name="Chen W."/>
            <person name="Choi C."/>
            <person name="Clum A."/>
            <person name="Dos Santos R.A."/>
            <person name="Damasio A.R."/>
            <person name="Diallinas G."/>
            <person name="Emri T."/>
            <person name="Fekete E."/>
            <person name="Flipphi M."/>
            <person name="Freyberg S."/>
            <person name="Gallo A."/>
            <person name="Gournas C."/>
            <person name="Habgood R."/>
            <person name="Hainaut M."/>
            <person name="Harispe M.L."/>
            <person name="Henrissat B."/>
            <person name="Hilden K.S."/>
            <person name="Hope R."/>
            <person name="Hossain A."/>
            <person name="Karabika E."/>
            <person name="Karaffa L."/>
            <person name="Karanyi Z."/>
            <person name="Krasevec N."/>
            <person name="Kuo A."/>
            <person name="Kusch H."/>
            <person name="LaButti K."/>
            <person name="Lagendijk E.L."/>
            <person name="Lapidus A."/>
            <person name="Levasseur A."/>
            <person name="Lindquist E."/>
            <person name="Lipzen A."/>
            <person name="Logrieco A.F."/>
            <person name="MacCabe A."/>
            <person name="Maekelae M.R."/>
            <person name="Malavazi I."/>
            <person name="Melin P."/>
            <person name="Meyer V."/>
            <person name="Mielnichuk N."/>
            <person name="Miskei M."/>
            <person name="Molnar A.P."/>
            <person name="Mule G."/>
            <person name="Ngan C.Y."/>
            <person name="Orejas M."/>
            <person name="Orosz E."/>
            <person name="Ouedraogo J.P."/>
            <person name="Overkamp K.M."/>
            <person name="Park H.-S."/>
            <person name="Perrone G."/>
            <person name="Piumi F."/>
            <person name="Punt P.J."/>
            <person name="Ram A.F."/>
            <person name="Ramon A."/>
            <person name="Rauscher S."/>
            <person name="Record E."/>
            <person name="Riano-Pachon D.M."/>
            <person name="Robert V."/>
            <person name="Roehrig J."/>
            <person name="Ruller R."/>
            <person name="Salamov A."/>
            <person name="Salih N.S."/>
            <person name="Samson R.A."/>
            <person name="Sandor E."/>
            <person name="Sanguinetti M."/>
            <person name="Schuetze T."/>
            <person name="Sepcic K."/>
            <person name="Shelest E."/>
            <person name="Sherlock G."/>
            <person name="Sophianopoulou V."/>
            <person name="Squina F.M."/>
            <person name="Sun H."/>
            <person name="Susca A."/>
            <person name="Todd R.B."/>
            <person name="Tsang A."/>
            <person name="Unkles S.E."/>
            <person name="van de Wiele N."/>
            <person name="van Rossen-Uffink D."/>
            <person name="Oliveira J.V."/>
            <person name="Vesth T.C."/>
            <person name="Visser J."/>
            <person name="Yu J.-H."/>
            <person name="Zhou M."/>
            <person name="Andersen M.R."/>
            <person name="Archer D.B."/>
            <person name="Baker S.E."/>
            <person name="Benoit I."/>
            <person name="Brakhage A.A."/>
            <person name="Braus G.H."/>
            <person name="Fischer R."/>
            <person name="Frisvad J.C."/>
            <person name="Goldman G.H."/>
            <person name="Houbraken J."/>
            <person name="Oakley B."/>
            <person name="Pocsi I."/>
            <person name="Scazzocchio C."/>
            <person name="Seiboth B."/>
            <person name="vanKuyk P.A."/>
            <person name="Wortman J."/>
            <person name="Dyer P.S."/>
            <person name="Grigoriev I.V."/>
        </authorList>
    </citation>
    <scope>NUCLEOTIDE SEQUENCE [LARGE SCALE GENOMIC DNA]</scope>
    <source>
        <strain evidence="5">CBS 593.65</strain>
    </source>
</reference>
<dbReference type="Pfam" id="PF17172">
    <property type="entry name" value="GST_N_4"/>
    <property type="match status" value="1"/>
</dbReference>